<keyword evidence="3" id="KW-1185">Reference proteome</keyword>
<gene>
    <name evidence="2" type="ORF">H8S17_08825</name>
</gene>
<accession>A0A923LPZ0</accession>
<proteinExistence type="predicted"/>
<keyword evidence="1" id="KW-0812">Transmembrane</keyword>
<dbReference type="AlphaFoldDB" id="A0A923LPZ0"/>
<dbReference type="PROSITE" id="PS51257">
    <property type="entry name" value="PROKAR_LIPOPROTEIN"/>
    <property type="match status" value="1"/>
</dbReference>
<evidence type="ECO:0000256" key="1">
    <source>
        <dbReference type="SAM" id="Phobius"/>
    </source>
</evidence>
<sequence length="222" mass="25951">MAGKREKRQTTIFLLAFIVLFIASIIACVVRAKRMQKVEYADHMEDVAVTVDGEPYTFRDIAFYLAYKEQTTQEQAKVYDLEHTNEFWNLHTNGSFIRIEAKDTAMDMAVHDVIFYRMAEEEELSLSEDEKQYVENKADDFWNDLEEEGQKRLGVSKGEIDDTFIHMGLAQKAQQLLADTNGVDYREYNVEGSMYQDVLDEHTYKVNEKLWKRLDFGNIILD</sequence>
<keyword evidence="1" id="KW-0472">Membrane</keyword>
<dbReference type="EMBL" id="JACOPH010000006">
    <property type="protein sequence ID" value="MBC5714312.1"/>
    <property type="molecule type" value="Genomic_DNA"/>
</dbReference>
<organism evidence="2 3">
    <name type="scientific">Roseburia zhanii</name>
    <dbReference type="NCBI Taxonomy" id="2763064"/>
    <lineage>
        <taxon>Bacteria</taxon>
        <taxon>Bacillati</taxon>
        <taxon>Bacillota</taxon>
        <taxon>Clostridia</taxon>
        <taxon>Lachnospirales</taxon>
        <taxon>Lachnospiraceae</taxon>
        <taxon>Roseburia</taxon>
    </lineage>
</organism>
<evidence type="ECO:0000313" key="3">
    <source>
        <dbReference type="Proteomes" id="UP000606720"/>
    </source>
</evidence>
<comment type="caution">
    <text evidence="2">The sequence shown here is derived from an EMBL/GenBank/DDBJ whole genome shotgun (WGS) entry which is preliminary data.</text>
</comment>
<dbReference type="RefSeq" id="WP_186867035.1">
    <property type="nucleotide sequence ID" value="NZ_JACOPH010000006.1"/>
</dbReference>
<protein>
    <submittedName>
        <fullName evidence="2">Uncharacterized protein</fullName>
    </submittedName>
</protein>
<dbReference type="Proteomes" id="UP000606720">
    <property type="component" value="Unassembled WGS sequence"/>
</dbReference>
<feature type="transmembrane region" description="Helical" evidence="1">
    <location>
        <begin position="12"/>
        <end position="30"/>
    </location>
</feature>
<name>A0A923LPZ0_9FIRM</name>
<keyword evidence="1" id="KW-1133">Transmembrane helix</keyword>
<reference evidence="2" key="1">
    <citation type="submission" date="2020-08" db="EMBL/GenBank/DDBJ databases">
        <title>Genome public.</title>
        <authorList>
            <person name="Liu C."/>
            <person name="Sun Q."/>
        </authorList>
    </citation>
    <scope>NUCLEOTIDE SEQUENCE</scope>
    <source>
        <strain evidence="2">BX1005</strain>
    </source>
</reference>
<evidence type="ECO:0000313" key="2">
    <source>
        <dbReference type="EMBL" id="MBC5714312.1"/>
    </source>
</evidence>